<dbReference type="InterPro" id="IPR012341">
    <property type="entry name" value="6hp_glycosidase-like_sf"/>
</dbReference>
<keyword evidence="4" id="KW-0378">Hydrolase</keyword>
<reference evidence="8" key="1">
    <citation type="submission" date="2020-06" db="EMBL/GenBank/DDBJ databases">
        <title>Draft genomic sequence of Geomonas sp. Red330.</title>
        <authorList>
            <person name="Itoh H."/>
            <person name="Zhenxing X."/>
            <person name="Ushijima N."/>
            <person name="Masuda Y."/>
            <person name="Shiratori Y."/>
            <person name="Senoo K."/>
        </authorList>
    </citation>
    <scope>NUCLEOTIDE SEQUENCE [LARGE SCALE GENOMIC DNA]</scope>
    <source>
        <strain evidence="8">Red330</strain>
    </source>
</reference>
<dbReference type="GO" id="GO:0033926">
    <property type="term" value="F:endo-alpha-N-acetylgalactosaminidase activity"/>
    <property type="evidence" value="ECO:0007669"/>
    <property type="project" value="InterPro"/>
</dbReference>
<organism evidence="7 8">
    <name type="scientific">Geomonas silvestris</name>
    <dbReference type="NCBI Taxonomy" id="2740184"/>
    <lineage>
        <taxon>Bacteria</taxon>
        <taxon>Pseudomonadati</taxon>
        <taxon>Thermodesulfobacteriota</taxon>
        <taxon>Desulfuromonadia</taxon>
        <taxon>Geobacterales</taxon>
        <taxon>Geobacteraceae</taxon>
        <taxon>Geomonas</taxon>
    </lineage>
</organism>
<evidence type="ECO:0000256" key="6">
    <source>
        <dbReference type="ARBA" id="ARBA00023295"/>
    </source>
</evidence>
<dbReference type="InterPro" id="IPR024746">
    <property type="entry name" value="Glyco_hydro_100"/>
</dbReference>
<accession>A0A6V8MK68</accession>
<gene>
    <name evidence="7" type="ORF">GMST_26770</name>
</gene>
<dbReference type="SUPFAM" id="SSF48208">
    <property type="entry name" value="Six-hairpin glycosidases"/>
    <property type="match status" value="1"/>
</dbReference>
<dbReference type="Pfam" id="PF12899">
    <property type="entry name" value="Glyco_hydro_100"/>
    <property type="match status" value="1"/>
</dbReference>
<comment type="catalytic activity">
    <reaction evidence="1">
        <text>Hydrolysis of terminal non-reducing beta-D-fructofuranoside residues in beta-D-fructofuranosides.</text>
        <dbReference type="EC" id="3.2.1.26"/>
    </reaction>
</comment>
<evidence type="ECO:0000256" key="4">
    <source>
        <dbReference type="ARBA" id="ARBA00022801"/>
    </source>
</evidence>
<dbReference type="InterPro" id="IPR008928">
    <property type="entry name" value="6-hairpin_glycosidase_sf"/>
</dbReference>
<evidence type="ECO:0000256" key="3">
    <source>
        <dbReference type="ARBA" id="ARBA00012758"/>
    </source>
</evidence>
<dbReference type="EC" id="3.2.1.26" evidence="3"/>
<dbReference type="Gene3D" id="1.50.10.10">
    <property type="match status" value="2"/>
</dbReference>
<dbReference type="AlphaFoldDB" id="A0A6V8MK68"/>
<comment type="similarity">
    <text evidence="2">Belongs to the glycosyl hydrolase 100 family.</text>
</comment>
<sequence length="390" mass="45109">MGRELLEECYRRSLAVLRGNATPKGVLASAPNPKAAGRAYTSIFGRDASICALGMAASGEQDLVECAREGLRTLARHQAGNGQIPKFVKPELDEADFWYTGCIDATLWWLIALHVLERMYPSRLGPELTPKALKALEWLKCQEHQRWYLLQQNEASDWADIMPRSGFVLYTNALWYWVKRLYEIPTRQETRDYLKLLFFPFGSAVPEQRRVRLLMHYIRNRCKPTPFYLSFVNFSSWGEELDVFGNVLAHLVRVSEPSEAGRAVDALVALKANEPHPLRVVGYPIEPSHPLWRLYMQRHRQNLPWQYHNGGIWPFVGGFWVMLLGRLGREELAWRELARLAEANRLNHWEFNEWLQGQTGAPQGMVRQSWNAALFLLAYRSLADRSNYFF</sequence>
<dbReference type="RefSeq" id="WP_183355177.1">
    <property type="nucleotide sequence ID" value="NZ_BLXX01000008.1"/>
</dbReference>
<evidence type="ECO:0000313" key="8">
    <source>
        <dbReference type="Proteomes" id="UP000556026"/>
    </source>
</evidence>
<evidence type="ECO:0000256" key="5">
    <source>
        <dbReference type="ARBA" id="ARBA00023277"/>
    </source>
</evidence>
<proteinExistence type="inferred from homology"/>
<evidence type="ECO:0000256" key="2">
    <source>
        <dbReference type="ARBA" id="ARBA00007671"/>
    </source>
</evidence>
<evidence type="ECO:0000256" key="1">
    <source>
        <dbReference type="ARBA" id="ARBA00000094"/>
    </source>
</evidence>
<keyword evidence="5" id="KW-0119">Carbohydrate metabolism</keyword>
<comment type="caution">
    <text evidence="7">The sequence shown here is derived from an EMBL/GenBank/DDBJ whole genome shotgun (WGS) entry which is preliminary data.</text>
</comment>
<protein>
    <recommendedName>
        <fullName evidence="3">beta-fructofuranosidase</fullName>
        <ecNumber evidence="3">3.2.1.26</ecNumber>
    </recommendedName>
</protein>
<name>A0A6V8MK68_9BACT</name>
<dbReference type="GO" id="GO:0005975">
    <property type="term" value="P:carbohydrate metabolic process"/>
    <property type="evidence" value="ECO:0007669"/>
    <property type="project" value="InterPro"/>
</dbReference>
<keyword evidence="8" id="KW-1185">Reference proteome</keyword>
<dbReference type="Proteomes" id="UP000556026">
    <property type="component" value="Unassembled WGS sequence"/>
</dbReference>
<dbReference type="GO" id="GO:0004564">
    <property type="term" value="F:beta-fructofuranosidase activity"/>
    <property type="evidence" value="ECO:0007669"/>
    <property type="project" value="UniProtKB-EC"/>
</dbReference>
<keyword evidence="6" id="KW-0326">Glycosidase</keyword>
<dbReference type="EMBL" id="BLXX01000008">
    <property type="protein sequence ID" value="GFO60352.1"/>
    <property type="molecule type" value="Genomic_DNA"/>
</dbReference>
<evidence type="ECO:0000313" key="7">
    <source>
        <dbReference type="EMBL" id="GFO60352.1"/>
    </source>
</evidence>